<dbReference type="AlphaFoldDB" id="A0A437AM09"/>
<evidence type="ECO:0000313" key="2">
    <source>
        <dbReference type="EMBL" id="RVD92225.1"/>
    </source>
</evidence>
<feature type="region of interest" description="Disordered" evidence="1">
    <location>
        <begin position="210"/>
        <end position="246"/>
    </location>
</feature>
<organism evidence="2 3">
    <name type="scientific">Tubulinosema ratisbonensis</name>
    <dbReference type="NCBI Taxonomy" id="291195"/>
    <lineage>
        <taxon>Eukaryota</taxon>
        <taxon>Fungi</taxon>
        <taxon>Fungi incertae sedis</taxon>
        <taxon>Microsporidia</taxon>
        <taxon>Tubulinosematoidea</taxon>
        <taxon>Tubulinosematidae</taxon>
        <taxon>Tubulinosema</taxon>
    </lineage>
</organism>
<gene>
    <name evidence="2" type="ORF">TUBRATIS_12750</name>
</gene>
<evidence type="ECO:0000313" key="3">
    <source>
        <dbReference type="Proteomes" id="UP000282876"/>
    </source>
</evidence>
<proteinExistence type="predicted"/>
<reference evidence="2 3" key="1">
    <citation type="submission" date="2018-10" db="EMBL/GenBank/DDBJ databases">
        <title>Draft genome sequence of the microsporidian Tubulinosema ratisbonensis.</title>
        <authorList>
            <person name="Polonais V."/>
            <person name="Peyretaillade E."/>
            <person name="Niehus S."/>
            <person name="Wawrzyniak I."/>
            <person name="Franchet A."/>
            <person name="Gaspin C."/>
            <person name="Reichstadt M."/>
            <person name="Belser C."/>
            <person name="Labadie K."/>
            <person name="Delbac F."/>
            <person name="Ferrandon D."/>
        </authorList>
    </citation>
    <scope>NUCLEOTIDE SEQUENCE [LARGE SCALE GENOMIC DNA]</scope>
    <source>
        <strain evidence="2 3">Franzen</strain>
    </source>
</reference>
<dbReference type="VEuPathDB" id="MicrosporidiaDB:TUBRATIS_12750"/>
<protein>
    <submittedName>
        <fullName evidence="2">Uncharacterized protein</fullName>
    </submittedName>
</protein>
<name>A0A437AM09_9MICR</name>
<dbReference type="EMBL" id="RCSS01000271">
    <property type="protein sequence ID" value="RVD92225.1"/>
    <property type="molecule type" value="Genomic_DNA"/>
</dbReference>
<accession>A0A437AM09</accession>
<evidence type="ECO:0000256" key="1">
    <source>
        <dbReference type="SAM" id="MobiDB-lite"/>
    </source>
</evidence>
<sequence length="685" mass="80836">MIIMCIAFIKLLSCSNLDQLEDTLKILQDYDKKAKSSMDSSIDPMRVNFIKDALTSEFTFHQSQNQIPYLYSLHDNDNNYGMIYNCKESNGNSFDQNKTSNFALINGITATGPFGNEFVNMTSSNSDVQVNLNENFGSYDKVNFRLPSIESFKIAREFDEFKNKMKKEATSANNCTEFNENWIQLENSNNNNQAYRSNLMGEGVSDQNLNTLGTYENLSPRGILPSSENTNQPQKRTLEQSSESLYQPRSKKVKVIKDKKQTCKLYYQNKKIRKQIMDINFRNSNLDFLQKSAPKTFLDIKKHENDTKIDLIFYEEIQIIKVINELEKTFPIRLDKVFRHLTSKQLNVIAIAEKTKECDEALDSLQKFFLKFIYNLELRQTFIKEVDKLCLEFVFQKKSGYVKKAIKIIVFFNLILKKYAKSIKVFCVKKTTNYFVMLRSYFQPDESELCKSKLLTFFNDFLKNPNFKIVTDLFPEIQIFIDEIKARDCFKYNYKRIHLFLSIIGIKIFILRGNLQYAFKRDISNSFSHFQNSNFINFFVFEMRCFLCTYGFNFLTDKDSIKFLIFNTFISFLRILNIKDFEGVKFDDYITLDQFKYLGIPGDMKLDRDNKIKRGDGEPFFFSISITKLSFIYMYLFSKLQKRAHNKKLDPTDLEDCFKIQFFYNTTYDKKMQYLTNKLKQYLEI</sequence>
<feature type="compositionally biased region" description="Polar residues" evidence="1">
    <location>
        <begin position="226"/>
        <end position="246"/>
    </location>
</feature>
<keyword evidence="3" id="KW-1185">Reference proteome</keyword>
<dbReference type="Proteomes" id="UP000282876">
    <property type="component" value="Unassembled WGS sequence"/>
</dbReference>
<comment type="caution">
    <text evidence="2">The sequence shown here is derived from an EMBL/GenBank/DDBJ whole genome shotgun (WGS) entry which is preliminary data.</text>
</comment>